<organism evidence="1 2">
    <name type="scientific">Gossypium arboreum</name>
    <name type="common">Tree cotton</name>
    <name type="synonym">Gossypium nanking</name>
    <dbReference type="NCBI Taxonomy" id="29729"/>
    <lineage>
        <taxon>Eukaryota</taxon>
        <taxon>Viridiplantae</taxon>
        <taxon>Streptophyta</taxon>
        <taxon>Embryophyta</taxon>
        <taxon>Tracheophyta</taxon>
        <taxon>Spermatophyta</taxon>
        <taxon>Magnoliopsida</taxon>
        <taxon>eudicotyledons</taxon>
        <taxon>Gunneridae</taxon>
        <taxon>Pentapetalae</taxon>
        <taxon>rosids</taxon>
        <taxon>malvids</taxon>
        <taxon>Malvales</taxon>
        <taxon>Malvaceae</taxon>
        <taxon>Malvoideae</taxon>
        <taxon>Gossypium</taxon>
    </lineage>
</organism>
<accession>A0A0B0NRD7</accession>
<proteinExistence type="predicted"/>
<keyword evidence="2" id="KW-1185">Reference proteome</keyword>
<evidence type="ECO:0000313" key="2">
    <source>
        <dbReference type="Proteomes" id="UP000032142"/>
    </source>
</evidence>
<evidence type="ECO:0000313" key="1">
    <source>
        <dbReference type="EMBL" id="KHG15390.1"/>
    </source>
</evidence>
<sequence length="11" mass="1385">MKFVKNNFFPI</sequence>
<dbReference type="Proteomes" id="UP000032142">
    <property type="component" value="Unassembled WGS sequence"/>
</dbReference>
<name>A0A0B0NRD7_GOSAR</name>
<dbReference type="EMBL" id="KN403626">
    <property type="protein sequence ID" value="KHG15390.1"/>
    <property type="molecule type" value="Genomic_DNA"/>
</dbReference>
<reference evidence="2" key="1">
    <citation type="submission" date="2014-09" db="EMBL/GenBank/DDBJ databases">
        <authorList>
            <person name="Mudge J."/>
            <person name="Ramaraj T."/>
            <person name="Lindquist I.E."/>
            <person name="Bharti A.K."/>
            <person name="Sundararajan A."/>
            <person name="Cameron C.T."/>
            <person name="Woodward J.E."/>
            <person name="May G.D."/>
            <person name="Brubaker C."/>
            <person name="Broadhvest J."/>
            <person name="Wilkins T.A."/>
        </authorList>
    </citation>
    <scope>NUCLEOTIDE SEQUENCE</scope>
    <source>
        <strain evidence="2">cv. AKA8401</strain>
    </source>
</reference>
<protein>
    <submittedName>
        <fullName evidence="1">Uncharacterized protein</fullName>
    </submittedName>
</protein>
<gene>
    <name evidence="1" type="ORF">F383_17390</name>
</gene>